<organism evidence="2">
    <name type="scientific">Anguilla anguilla</name>
    <name type="common">European freshwater eel</name>
    <name type="synonym">Muraena anguilla</name>
    <dbReference type="NCBI Taxonomy" id="7936"/>
    <lineage>
        <taxon>Eukaryota</taxon>
        <taxon>Metazoa</taxon>
        <taxon>Chordata</taxon>
        <taxon>Craniata</taxon>
        <taxon>Vertebrata</taxon>
        <taxon>Euteleostomi</taxon>
        <taxon>Actinopterygii</taxon>
        <taxon>Neopterygii</taxon>
        <taxon>Teleostei</taxon>
        <taxon>Anguilliformes</taxon>
        <taxon>Anguillidae</taxon>
        <taxon>Anguilla</taxon>
    </lineage>
</organism>
<dbReference type="EMBL" id="GBXM01057873">
    <property type="protein sequence ID" value="JAH50704.1"/>
    <property type="molecule type" value="Transcribed_RNA"/>
</dbReference>
<dbReference type="AlphaFoldDB" id="A0A0E9V9H3"/>
<keyword evidence="1" id="KW-1133">Transmembrane helix</keyword>
<accession>A0A0E9V9H3</accession>
<feature type="transmembrane region" description="Helical" evidence="1">
    <location>
        <begin position="6"/>
        <end position="23"/>
    </location>
</feature>
<evidence type="ECO:0000313" key="2">
    <source>
        <dbReference type="EMBL" id="JAH74676.1"/>
    </source>
</evidence>
<reference evidence="2" key="1">
    <citation type="submission" date="2014-11" db="EMBL/GenBank/DDBJ databases">
        <authorList>
            <person name="Amaro Gonzalez C."/>
        </authorList>
    </citation>
    <scope>NUCLEOTIDE SEQUENCE</scope>
</reference>
<keyword evidence="1" id="KW-0812">Transmembrane</keyword>
<evidence type="ECO:0000256" key="1">
    <source>
        <dbReference type="SAM" id="Phobius"/>
    </source>
</evidence>
<proteinExistence type="predicted"/>
<reference evidence="2" key="2">
    <citation type="journal article" date="2015" name="Fish Shellfish Immunol.">
        <title>Early steps in the European eel (Anguilla anguilla)-Vibrio vulnificus interaction in the gills: Role of the RtxA13 toxin.</title>
        <authorList>
            <person name="Callol A."/>
            <person name="Pajuelo D."/>
            <person name="Ebbesson L."/>
            <person name="Teles M."/>
            <person name="MacKenzie S."/>
            <person name="Amaro C."/>
        </authorList>
    </citation>
    <scope>NUCLEOTIDE SEQUENCE</scope>
</reference>
<dbReference type="EMBL" id="GBXM01033901">
    <property type="protein sequence ID" value="JAH74676.1"/>
    <property type="molecule type" value="Transcribed_RNA"/>
</dbReference>
<name>A0A0E9V9H3_ANGAN</name>
<sequence>MYNRHLPIYIIILCKIAFVYHRFTSSAARQLNG</sequence>
<protein>
    <submittedName>
        <fullName evidence="2">Uncharacterized protein</fullName>
    </submittedName>
</protein>
<keyword evidence="1" id="KW-0472">Membrane</keyword>